<dbReference type="GO" id="GO:0000976">
    <property type="term" value="F:transcription cis-regulatory region binding"/>
    <property type="evidence" value="ECO:0007669"/>
    <property type="project" value="TreeGrafter"/>
</dbReference>
<dbReference type="PANTHER" id="PTHR30055">
    <property type="entry name" value="HTH-TYPE TRANSCRIPTIONAL REGULATOR RUTR"/>
    <property type="match status" value="1"/>
</dbReference>
<dbReference type="PANTHER" id="PTHR30055:SF230">
    <property type="entry name" value="TRANSCRIPTIONAL REGULATORY PROTEIN (PROBABLY TETR-FAMILY)-RELATED"/>
    <property type="match status" value="1"/>
</dbReference>
<reference evidence="6 7" key="1">
    <citation type="submission" date="2019-03" db="EMBL/GenBank/DDBJ databases">
        <title>Genomic Encyclopedia of Type Strains, Phase IV (KMG-IV): sequencing the most valuable type-strain genomes for metagenomic binning, comparative biology and taxonomic classification.</title>
        <authorList>
            <person name="Goeker M."/>
        </authorList>
    </citation>
    <scope>NUCLEOTIDE SEQUENCE [LARGE SCALE GENOMIC DNA]</scope>
    <source>
        <strain evidence="6 7">DSM 44496</strain>
    </source>
</reference>
<evidence type="ECO:0000256" key="2">
    <source>
        <dbReference type="ARBA" id="ARBA00023125"/>
    </source>
</evidence>
<name>A0A4R6P1I4_NOCIG</name>
<sequence length="225" mass="24630">MKQPTSSRPGGRPRDARIATDVTEATLRLLADGGYFAVNVGEVARAAQTSRPAIYRRWSGRPELVLAAIESRLDTPGPPDTGCTLCDIAESLTIFLAAYRTISPEVFGALYSECVADPALHQRYLEAVIEPSRKAVRAMLRSAVDRGDLRDDVDIKGMLDIIAAFVHYRALFGNHLEDADAERVIETVMRGAAVDYEALLAHSRAIDGDHVDQTGTHHVHLERPT</sequence>
<dbReference type="Pfam" id="PF16859">
    <property type="entry name" value="TetR_C_11"/>
    <property type="match status" value="1"/>
</dbReference>
<dbReference type="InterPro" id="IPR001647">
    <property type="entry name" value="HTH_TetR"/>
</dbReference>
<evidence type="ECO:0000256" key="1">
    <source>
        <dbReference type="ARBA" id="ARBA00023015"/>
    </source>
</evidence>
<evidence type="ECO:0000313" key="7">
    <source>
        <dbReference type="Proteomes" id="UP000295087"/>
    </source>
</evidence>
<dbReference type="Proteomes" id="UP000295087">
    <property type="component" value="Unassembled WGS sequence"/>
</dbReference>
<evidence type="ECO:0000256" key="4">
    <source>
        <dbReference type="PROSITE-ProRule" id="PRU00335"/>
    </source>
</evidence>
<dbReference type="InterPro" id="IPR011075">
    <property type="entry name" value="TetR_C"/>
</dbReference>
<dbReference type="Pfam" id="PF00440">
    <property type="entry name" value="TetR_N"/>
    <property type="match status" value="1"/>
</dbReference>
<dbReference type="EMBL" id="SNXK01000010">
    <property type="protein sequence ID" value="TDP30823.1"/>
    <property type="molecule type" value="Genomic_DNA"/>
</dbReference>
<keyword evidence="7" id="KW-1185">Reference proteome</keyword>
<evidence type="ECO:0000313" key="6">
    <source>
        <dbReference type="EMBL" id="TDP30823.1"/>
    </source>
</evidence>
<feature type="domain" description="HTH tetR-type" evidence="5">
    <location>
        <begin position="16"/>
        <end position="76"/>
    </location>
</feature>
<dbReference type="RefSeq" id="WP_067496078.1">
    <property type="nucleotide sequence ID" value="NZ_SNXK01000010.1"/>
</dbReference>
<dbReference type="AlphaFoldDB" id="A0A4R6P1I4"/>
<dbReference type="SUPFAM" id="SSF46689">
    <property type="entry name" value="Homeodomain-like"/>
    <property type="match status" value="1"/>
</dbReference>
<dbReference type="InterPro" id="IPR050109">
    <property type="entry name" value="HTH-type_TetR-like_transc_reg"/>
</dbReference>
<accession>A0A4R6P1I4</accession>
<protein>
    <submittedName>
        <fullName evidence="6">TetR family transcriptional regulator</fullName>
    </submittedName>
</protein>
<feature type="DNA-binding region" description="H-T-H motif" evidence="4">
    <location>
        <begin position="39"/>
        <end position="58"/>
    </location>
</feature>
<keyword evidence="2 4" id="KW-0238">DNA-binding</keyword>
<proteinExistence type="predicted"/>
<dbReference type="InterPro" id="IPR036271">
    <property type="entry name" value="Tet_transcr_reg_TetR-rel_C_sf"/>
</dbReference>
<dbReference type="InterPro" id="IPR009057">
    <property type="entry name" value="Homeodomain-like_sf"/>
</dbReference>
<dbReference type="GO" id="GO:0003700">
    <property type="term" value="F:DNA-binding transcription factor activity"/>
    <property type="evidence" value="ECO:0007669"/>
    <property type="project" value="TreeGrafter"/>
</dbReference>
<dbReference type="Gene3D" id="1.10.357.10">
    <property type="entry name" value="Tetracycline Repressor, domain 2"/>
    <property type="match status" value="1"/>
</dbReference>
<evidence type="ECO:0000259" key="5">
    <source>
        <dbReference type="PROSITE" id="PS50977"/>
    </source>
</evidence>
<comment type="caution">
    <text evidence="6">The sequence shown here is derived from an EMBL/GenBank/DDBJ whole genome shotgun (WGS) entry which is preliminary data.</text>
</comment>
<gene>
    <name evidence="6" type="ORF">DFR75_11030</name>
</gene>
<keyword evidence="1" id="KW-0805">Transcription regulation</keyword>
<dbReference type="Gene3D" id="1.10.10.60">
    <property type="entry name" value="Homeodomain-like"/>
    <property type="match status" value="1"/>
</dbReference>
<dbReference type="SUPFAM" id="SSF48498">
    <property type="entry name" value="Tetracyclin repressor-like, C-terminal domain"/>
    <property type="match status" value="1"/>
</dbReference>
<evidence type="ECO:0000256" key="3">
    <source>
        <dbReference type="ARBA" id="ARBA00023163"/>
    </source>
</evidence>
<keyword evidence="3" id="KW-0804">Transcription</keyword>
<dbReference type="PROSITE" id="PS50977">
    <property type="entry name" value="HTH_TETR_2"/>
    <property type="match status" value="1"/>
</dbReference>
<organism evidence="6 7">
    <name type="scientific">Nocardia ignorata</name>
    <dbReference type="NCBI Taxonomy" id="145285"/>
    <lineage>
        <taxon>Bacteria</taxon>
        <taxon>Bacillati</taxon>
        <taxon>Actinomycetota</taxon>
        <taxon>Actinomycetes</taxon>
        <taxon>Mycobacteriales</taxon>
        <taxon>Nocardiaceae</taxon>
        <taxon>Nocardia</taxon>
    </lineage>
</organism>